<name>A0A6I6ALK6_9PLAN</name>
<evidence type="ECO:0000313" key="2">
    <source>
        <dbReference type="Proteomes" id="UP000427281"/>
    </source>
</evidence>
<dbReference type="Proteomes" id="UP000427281">
    <property type="component" value="Chromosome"/>
</dbReference>
<dbReference type="KEGG" id="gim:F1728_26855"/>
<evidence type="ECO:0000313" key="1">
    <source>
        <dbReference type="EMBL" id="QGQ26075.1"/>
    </source>
</evidence>
<sequence length="103" mass="11546">MLEPLMRLLVYLILFCVLIFGSMPSQVAVGEGQSSPINQPVGKESKSKDELKKWELTFQLLRISSDYFNQTDYVDRSIHDVAVIPTRIAYSPDCSRAPPVSAV</sequence>
<protein>
    <submittedName>
        <fullName evidence="1">Uncharacterized protein</fullName>
    </submittedName>
</protein>
<organism evidence="1 2">
    <name type="scientific">Gimesia benthica</name>
    <dbReference type="NCBI Taxonomy" id="2608982"/>
    <lineage>
        <taxon>Bacteria</taxon>
        <taxon>Pseudomonadati</taxon>
        <taxon>Planctomycetota</taxon>
        <taxon>Planctomycetia</taxon>
        <taxon>Planctomycetales</taxon>
        <taxon>Planctomycetaceae</taxon>
        <taxon>Gimesia</taxon>
    </lineage>
</organism>
<dbReference type="RefSeq" id="WP_155366638.1">
    <property type="nucleotide sequence ID" value="NZ_CP043930.1"/>
</dbReference>
<accession>A0A6I6ALK6</accession>
<reference evidence="1 2" key="1">
    <citation type="submission" date="2019-09" db="EMBL/GenBank/DDBJ databases">
        <title>Gimesia benthica sp. nov., a novel bacterium isolated from deep-sea water of the Northwest Indian Ocean.</title>
        <authorList>
            <person name="Dai X."/>
        </authorList>
    </citation>
    <scope>NUCLEOTIDE SEQUENCE [LARGE SCALE GENOMIC DNA]</scope>
    <source>
        <strain evidence="1 2">E7</strain>
    </source>
</reference>
<proteinExistence type="predicted"/>
<gene>
    <name evidence="1" type="ORF">F1728_26855</name>
</gene>
<keyword evidence="2" id="KW-1185">Reference proteome</keyword>
<dbReference type="AlphaFoldDB" id="A0A6I6ALK6"/>
<dbReference type="EMBL" id="CP043930">
    <property type="protein sequence ID" value="QGQ26075.1"/>
    <property type="molecule type" value="Genomic_DNA"/>
</dbReference>